<evidence type="ECO:0000256" key="1">
    <source>
        <dbReference type="SAM" id="MobiDB-lite"/>
    </source>
</evidence>
<proteinExistence type="predicted"/>
<accession>A0ABQ4Z1V9</accession>
<evidence type="ECO:0000313" key="3">
    <source>
        <dbReference type="Proteomes" id="UP001151760"/>
    </source>
</evidence>
<sequence>MDFRSFMLERVDGELNFLPAEGVSEGQNSPYVKFVNNDALVIGATPLSFVYPSNIVKNVADSDDPSYGEDEQTLVGPSLPPHPQANKKLKIIGKKKVASSVPGKALPSKVQKVAAQASKAVGEASTHLDVDSDFDIHEFPSAKELRDAIDSHWVVAHAVLDNDLDKNPLVSDMRTEIKVLQGQVDGLYSEYNMLILKEKKWVNYEQTLSSLQAKIEGIESKKERLKPFEIQLLQEIDSLKQDRAAVVSKLISDAAMKLVRSDDLEVAAMKEPFVLEKMLSYRPSSKEEYDQAGDVLANASYHFLAEYVVNPYASLEQLLSKKPPSLRPILSGPRSEPLSSKVK</sequence>
<comment type="caution">
    <text evidence="2">The sequence shown here is derived from an EMBL/GenBank/DDBJ whole genome shotgun (WGS) entry which is preliminary data.</text>
</comment>
<protein>
    <submittedName>
        <fullName evidence="2">Uncharacterized protein</fullName>
    </submittedName>
</protein>
<feature type="region of interest" description="Disordered" evidence="1">
    <location>
        <begin position="323"/>
        <end position="343"/>
    </location>
</feature>
<name>A0ABQ4Z1V9_9ASTR</name>
<reference evidence="2" key="2">
    <citation type="submission" date="2022-01" db="EMBL/GenBank/DDBJ databases">
        <authorList>
            <person name="Yamashiro T."/>
            <person name="Shiraishi A."/>
            <person name="Satake H."/>
            <person name="Nakayama K."/>
        </authorList>
    </citation>
    <scope>NUCLEOTIDE SEQUENCE</scope>
</reference>
<organism evidence="2 3">
    <name type="scientific">Tanacetum coccineum</name>
    <dbReference type="NCBI Taxonomy" id="301880"/>
    <lineage>
        <taxon>Eukaryota</taxon>
        <taxon>Viridiplantae</taxon>
        <taxon>Streptophyta</taxon>
        <taxon>Embryophyta</taxon>
        <taxon>Tracheophyta</taxon>
        <taxon>Spermatophyta</taxon>
        <taxon>Magnoliopsida</taxon>
        <taxon>eudicotyledons</taxon>
        <taxon>Gunneridae</taxon>
        <taxon>Pentapetalae</taxon>
        <taxon>asterids</taxon>
        <taxon>campanulids</taxon>
        <taxon>Asterales</taxon>
        <taxon>Asteraceae</taxon>
        <taxon>Asteroideae</taxon>
        <taxon>Anthemideae</taxon>
        <taxon>Anthemidinae</taxon>
        <taxon>Tanacetum</taxon>
    </lineage>
</organism>
<feature type="compositionally biased region" description="Acidic residues" evidence="1">
    <location>
        <begin position="61"/>
        <end position="72"/>
    </location>
</feature>
<evidence type="ECO:0000313" key="2">
    <source>
        <dbReference type="EMBL" id="GJS83043.1"/>
    </source>
</evidence>
<dbReference type="EMBL" id="BQNB010010871">
    <property type="protein sequence ID" value="GJS83043.1"/>
    <property type="molecule type" value="Genomic_DNA"/>
</dbReference>
<keyword evidence="3" id="KW-1185">Reference proteome</keyword>
<gene>
    <name evidence="2" type="ORF">Tco_0749584</name>
</gene>
<dbReference type="Proteomes" id="UP001151760">
    <property type="component" value="Unassembled WGS sequence"/>
</dbReference>
<reference evidence="2" key="1">
    <citation type="journal article" date="2022" name="Int. J. Mol. Sci.">
        <title>Draft Genome of Tanacetum Coccineum: Genomic Comparison of Closely Related Tanacetum-Family Plants.</title>
        <authorList>
            <person name="Yamashiro T."/>
            <person name="Shiraishi A."/>
            <person name="Nakayama K."/>
            <person name="Satake H."/>
        </authorList>
    </citation>
    <scope>NUCLEOTIDE SEQUENCE</scope>
</reference>
<feature type="region of interest" description="Disordered" evidence="1">
    <location>
        <begin position="61"/>
        <end position="81"/>
    </location>
</feature>